<evidence type="ECO:0000256" key="6">
    <source>
        <dbReference type="ARBA" id="ARBA00022958"/>
    </source>
</evidence>
<evidence type="ECO:0000259" key="12">
    <source>
        <dbReference type="Pfam" id="PF02705"/>
    </source>
</evidence>
<keyword evidence="5 11" id="KW-0812">Transmembrane</keyword>
<dbReference type="OrthoDB" id="504708at2759"/>
<evidence type="ECO:0000256" key="5">
    <source>
        <dbReference type="ARBA" id="ARBA00022692"/>
    </source>
</evidence>
<dbReference type="GO" id="GO:0016020">
    <property type="term" value="C:membrane"/>
    <property type="evidence" value="ECO:0007669"/>
    <property type="project" value="UniProtKB-SubCell"/>
</dbReference>
<keyword evidence="7 11" id="KW-1133">Transmembrane helix</keyword>
<keyword evidence="4" id="KW-0633">Potassium transport</keyword>
<evidence type="ECO:0000256" key="1">
    <source>
        <dbReference type="ARBA" id="ARBA00004141"/>
    </source>
</evidence>
<comment type="subcellular location">
    <subcellularLocation>
        <location evidence="1">Membrane</location>
        <topology evidence="1">Multi-pass membrane protein</topology>
    </subcellularLocation>
</comment>
<dbReference type="AlphaFoldDB" id="A0A6G1E5P3"/>
<keyword evidence="6" id="KW-0630">Potassium</keyword>
<feature type="transmembrane region" description="Helical" evidence="11">
    <location>
        <begin position="133"/>
        <end position="157"/>
    </location>
</feature>
<evidence type="ECO:0000256" key="4">
    <source>
        <dbReference type="ARBA" id="ARBA00022538"/>
    </source>
</evidence>
<feature type="transmembrane region" description="Helical" evidence="11">
    <location>
        <begin position="69"/>
        <end position="87"/>
    </location>
</feature>
<dbReference type="InterPro" id="IPR053952">
    <property type="entry name" value="K_trans_C"/>
</dbReference>
<evidence type="ECO:0000256" key="7">
    <source>
        <dbReference type="ARBA" id="ARBA00022989"/>
    </source>
</evidence>
<dbReference type="Proteomes" id="UP000479710">
    <property type="component" value="Unassembled WGS sequence"/>
</dbReference>
<name>A0A6G1E5P3_9ORYZ</name>
<keyword evidence="15" id="KW-1185">Reference proteome</keyword>
<dbReference type="PANTHER" id="PTHR30540">
    <property type="entry name" value="OSMOTIC STRESS POTASSIUM TRANSPORTER"/>
    <property type="match status" value="1"/>
</dbReference>
<evidence type="ECO:0000256" key="9">
    <source>
        <dbReference type="ARBA" id="ARBA00023136"/>
    </source>
</evidence>
<keyword evidence="3" id="KW-0813">Transport</keyword>
<dbReference type="PANTHER" id="PTHR30540:SF121">
    <property type="entry name" value="POTASSIUM TRANSPORTER 3-RELATED"/>
    <property type="match status" value="1"/>
</dbReference>
<evidence type="ECO:0000256" key="10">
    <source>
        <dbReference type="SAM" id="MobiDB-lite"/>
    </source>
</evidence>
<proteinExistence type="inferred from homology"/>
<feature type="domain" description="K+ potassium transporter integral membrane" evidence="12">
    <location>
        <begin position="1"/>
        <end position="108"/>
    </location>
</feature>
<comment type="similarity">
    <text evidence="2">Belongs to the HAK/KUP transporter (TC 2.A.72.3) family.</text>
</comment>
<evidence type="ECO:0008006" key="16">
    <source>
        <dbReference type="Google" id="ProtNLM"/>
    </source>
</evidence>
<reference evidence="14 15" key="1">
    <citation type="submission" date="2019-11" db="EMBL/GenBank/DDBJ databases">
        <title>Whole genome sequence of Oryza granulata.</title>
        <authorList>
            <person name="Li W."/>
        </authorList>
    </citation>
    <scope>NUCLEOTIDE SEQUENCE [LARGE SCALE GENOMIC DNA]</scope>
    <source>
        <strain evidence="15">cv. Menghai</strain>
        <tissue evidence="14">Leaf</tissue>
    </source>
</reference>
<organism evidence="14 15">
    <name type="scientific">Oryza meyeriana var. granulata</name>
    <dbReference type="NCBI Taxonomy" id="110450"/>
    <lineage>
        <taxon>Eukaryota</taxon>
        <taxon>Viridiplantae</taxon>
        <taxon>Streptophyta</taxon>
        <taxon>Embryophyta</taxon>
        <taxon>Tracheophyta</taxon>
        <taxon>Spermatophyta</taxon>
        <taxon>Magnoliopsida</taxon>
        <taxon>Liliopsida</taxon>
        <taxon>Poales</taxon>
        <taxon>Poaceae</taxon>
        <taxon>BOP clade</taxon>
        <taxon>Oryzoideae</taxon>
        <taxon>Oryzeae</taxon>
        <taxon>Oryzinae</taxon>
        <taxon>Oryza</taxon>
        <taxon>Oryza meyeriana</taxon>
    </lineage>
</organism>
<dbReference type="GO" id="GO:0015079">
    <property type="term" value="F:potassium ion transmembrane transporter activity"/>
    <property type="evidence" value="ECO:0007669"/>
    <property type="project" value="InterPro"/>
</dbReference>
<accession>A0A6G1E5P3</accession>
<evidence type="ECO:0000256" key="3">
    <source>
        <dbReference type="ARBA" id="ARBA00022448"/>
    </source>
</evidence>
<dbReference type="Pfam" id="PF02705">
    <property type="entry name" value="K_trans"/>
    <property type="match status" value="1"/>
</dbReference>
<dbReference type="Pfam" id="PF22776">
    <property type="entry name" value="K_trans_C"/>
    <property type="match status" value="1"/>
</dbReference>
<dbReference type="InterPro" id="IPR053951">
    <property type="entry name" value="K_trans_N"/>
</dbReference>
<dbReference type="InterPro" id="IPR003855">
    <property type="entry name" value="K+_transporter"/>
</dbReference>
<keyword evidence="9 11" id="KW-0472">Membrane</keyword>
<sequence length="267" mass="29063">MLLCITITVGLRDTTLIGNAYGMVCAGVMLVTTLLMALYSCLVAALFLAAFGVMEAEYLSAALMKVPQGGWLLLALSLVFVTFMYVWHYGTRQKHLFDVQNKVSLKWIHTLGPSLGIVRVPGIGLIYTELTTGMPAIFLQFITNLLAFHQMLVFIYVKAVPVPHVHDEERHLVGRIGPRERPTLLTGAIEDHPPMEEDPASTAEGDTTTPPEVSPTAFADADEATGRPTPLIGVTEDCAPTAKYSATAGEAAPTFVCYYRGRHHRCG</sequence>
<comment type="caution">
    <text evidence="14">The sequence shown here is derived from an EMBL/GenBank/DDBJ whole genome shotgun (WGS) entry which is preliminary data.</text>
</comment>
<evidence type="ECO:0000259" key="13">
    <source>
        <dbReference type="Pfam" id="PF22776"/>
    </source>
</evidence>
<feature type="transmembrane region" description="Helical" evidence="11">
    <location>
        <begin position="21"/>
        <end position="49"/>
    </location>
</feature>
<keyword evidence="8" id="KW-0406">Ion transport</keyword>
<feature type="domain" description="K+ potassium transporter C-terminal" evidence="13">
    <location>
        <begin position="121"/>
        <end position="178"/>
    </location>
</feature>
<evidence type="ECO:0000313" key="14">
    <source>
        <dbReference type="EMBL" id="KAF0919802.1"/>
    </source>
</evidence>
<dbReference type="EMBL" id="SPHZ02000005">
    <property type="protein sequence ID" value="KAF0919802.1"/>
    <property type="molecule type" value="Genomic_DNA"/>
</dbReference>
<gene>
    <name evidence="14" type="ORF">E2562_031663</name>
</gene>
<evidence type="ECO:0000256" key="2">
    <source>
        <dbReference type="ARBA" id="ARBA00008440"/>
    </source>
</evidence>
<evidence type="ECO:0000256" key="8">
    <source>
        <dbReference type="ARBA" id="ARBA00023065"/>
    </source>
</evidence>
<protein>
    <recommendedName>
        <fullName evidence="16">Potassium transporter</fullName>
    </recommendedName>
</protein>
<evidence type="ECO:0000313" key="15">
    <source>
        <dbReference type="Proteomes" id="UP000479710"/>
    </source>
</evidence>
<feature type="transmembrane region" description="Helical" evidence="11">
    <location>
        <begin position="107"/>
        <end position="127"/>
    </location>
</feature>
<feature type="region of interest" description="Disordered" evidence="10">
    <location>
        <begin position="185"/>
        <end position="233"/>
    </location>
</feature>
<evidence type="ECO:0000256" key="11">
    <source>
        <dbReference type="SAM" id="Phobius"/>
    </source>
</evidence>